<dbReference type="Gene3D" id="3.90.79.10">
    <property type="entry name" value="Nucleoside Triphosphate Pyrophosphohydrolase"/>
    <property type="match status" value="1"/>
</dbReference>
<sequence length="375" mass="43187">MSLIIQSPSFNKSPSYKKDDQDGEVLNLKFKKFKNYINSLNTASTDEILNNYELDVPVICILFHIKIDKKDNVEEIFSKLRTFIDECRKKRKMNSFLMVYFDIKSKSHLELYPLFIARLFKVACSLVTNNFSDVIQALSIIDQTSVDKSGELSCPICTHSGFAKNLSVDDLREHIYLFHCNESLDSIENKIPICPICFKRPQEKIGVHLHEHHGPKGEKTEHELALSKIYPFCLVIVRKKSNGTFLIVNESAGRGYWLPGGRLNTNESLQQCAIRECKEETGIDIELKGILRVEYSPFQQYSRMRVIFYAEPKDENQPPRQVPNYESMGGLWVSTKDLSSLDLRGKEPTIWFNYVEKGKDIYPLSLLTLENAIPR</sequence>
<feature type="domain" description="Nudix hydrolase" evidence="3">
    <location>
        <begin position="227"/>
        <end position="354"/>
    </location>
</feature>
<dbReference type="VEuPathDB" id="AmoebaDB:DICPUDRAFT_78326"/>
<dbReference type="OrthoDB" id="18001at2759"/>
<feature type="region of interest" description="Disordered" evidence="2">
    <location>
        <begin position="1"/>
        <end position="20"/>
    </location>
</feature>
<dbReference type="RefSeq" id="XP_003287474.1">
    <property type="nucleotide sequence ID" value="XM_003287426.1"/>
</dbReference>
<dbReference type="GO" id="GO:0005777">
    <property type="term" value="C:peroxisome"/>
    <property type="evidence" value="ECO:0000318"/>
    <property type="project" value="GO_Central"/>
</dbReference>
<dbReference type="eggNOG" id="ENOG502QRT6">
    <property type="taxonomic scope" value="Eukaryota"/>
</dbReference>
<dbReference type="InterPro" id="IPR000086">
    <property type="entry name" value="NUDIX_hydrolase_dom"/>
</dbReference>
<reference evidence="5" key="1">
    <citation type="journal article" date="2011" name="Genome Biol.">
        <title>Comparative genomics of the social amoebae Dictyostelium discoideum and Dictyostelium purpureum.</title>
        <authorList>
            <consortium name="US DOE Joint Genome Institute (JGI-PGF)"/>
            <person name="Sucgang R."/>
            <person name="Kuo A."/>
            <person name="Tian X."/>
            <person name="Salerno W."/>
            <person name="Parikh A."/>
            <person name="Feasley C.L."/>
            <person name="Dalin E."/>
            <person name="Tu H."/>
            <person name="Huang E."/>
            <person name="Barry K."/>
            <person name="Lindquist E."/>
            <person name="Shapiro H."/>
            <person name="Bruce D."/>
            <person name="Schmutz J."/>
            <person name="Salamov A."/>
            <person name="Fey P."/>
            <person name="Gaudet P."/>
            <person name="Anjard C."/>
            <person name="Babu M.M."/>
            <person name="Basu S."/>
            <person name="Bushmanova Y."/>
            <person name="van der Wel H."/>
            <person name="Katoh-Kurasawa M."/>
            <person name="Dinh C."/>
            <person name="Coutinho P.M."/>
            <person name="Saito T."/>
            <person name="Elias M."/>
            <person name="Schaap P."/>
            <person name="Kay R.R."/>
            <person name="Henrissat B."/>
            <person name="Eichinger L."/>
            <person name="Rivero F."/>
            <person name="Putnam N.H."/>
            <person name="West C.M."/>
            <person name="Loomis W.F."/>
            <person name="Chisholm R.L."/>
            <person name="Shaulsky G."/>
            <person name="Strassmann J.E."/>
            <person name="Queller D.C."/>
            <person name="Kuspa A."/>
            <person name="Grigoriev I.V."/>
        </authorList>
    </citation>
    <scope>NUCLEOTIDE SEQUENCE [LARGE SCALE GENOMIC DNA]</scope>
    <source>
        <strain evidence="5">QSDP1</strain>
    </source>
</reference>
<dbReference type="KEGG" id="dpp:DICPUDRAFT_78326"/>
<gene>
    <name evidence="4" type="ORF">DICPUDRAFT_78326</name>
</gene>
<protein>
    <recommendedName>
        <fullName evidence="3">Nudix hydrolase domain-containing protein</fullName>
    </recommendedName>
</protein>
<evidence type="ECO:0000256" key="1">
    <source>
        <dbReference type="ARBA" id="ARBA00022801"/>
    </source>
</evidence>
<dbReference type="InterPro" id="IPR051325">
    <property type="entry name" value="Nudix_hydrolase_domain"/>
</dbReference>
<dbReference type="OMA" id="QQCAIRE"/>
<dbReference type="AlphaFoldDB" id="F0ZJ80"/>
<accession>F0ZJ80</accession>
<keyword evidence="1" id="KW-0378">Hydrolase</keyword>
<name>F0ZJ80_DICPU</name>
<dbReference type="GO" id="GO:0006742">
    <property type="term" value="P:NADP+ catabolic process"/>
    <property type="evidence" value="ECO:0000318"/>
    <property type="project" value="GO_Central"/>
</dbReference>
<proteinExistence type="predicted"/>
<dbReference type="EMBL" id="GL871041">
    <property type="protein sequence ID" value="EGC35973.1"/>
    <property type="molecule type" value="Genomic_DNA"/>
</dbReference>
<evidence type="ECO:0000259" key="3">
    <source>
        <dbReference type="PROSITE" id="PS51462"/>
    </source>
</evidence>
<dbReference type="GO" id="GO:0035529">
    <property type="term" value="F:NADH pyrophosphatase activity"/>
    <property type="evidence" value="ECO:0000318"/>
    <property type="project" value="GO_Central"/>
</dbReference>
<feature type="compositionally biased region" description="Polar residues" evidence="2">
    <location>
        <begin position="1"/>
        <end position="14"/>
    </location>
</feature>
<dbReference type="FunFam" id="3.90.79.10:FF:000178">
    <property type="entry name" value="Uncharacterized protein"/>
    <property type="match status" value="1"/>
</dbReference>
<dbReference type="CDD" id="cd02883">
    <property type="entry name" value="NUDIX_Hydrolase"/>
    <property type="match status" value="1"/>
</dbReference>
<dbReference type="Pfam" id="PF00293">
    <property type="entry name" value="NUDIX"/>
    <property type="match status" value="1"/>
</dbReference>
<dbReference type="GeneID" id="10500359"/>
<evidence type="ECO:0000313" key="4">
    <source>
        <dbReference type="EMBL" id="EGC35973.1"/>
    </source>
</evidence>
<dbReference type="GO" id="GO:0019677">
    <property type="term" value="P:NAD+ catabolic process"/>
    <property type="evidence" value="ECO:0000318"/>
    <property type="project" value="GO_Central"/>
</dbReference>
<dbReference type="PANTHER" id="PTHR21340:SF0">
    <property type="entry name" value="BIS(5'-NUCLEOSYL)-TETRAPHOSPHATASE [ASYMMETRICAL]"/>
    <property type="match status" value="1"/>
</dbReference>
<dbReference type="Proteomes" id="UP000001064">
    <property type="component" value="Unassembled WGS sequence"/>
</dbReference>
<dbReference type="InParanoid" id="F0ZJ80"/>
<dbReference type="PROSITE" id="PS51462">
    <property type="entry name" value="NUDIX"/>
    <property type="match status" value="1"/>
</dbReference>
<organism evidence="4 5">
    <name type="scientific">Dictyostelium purpureum</name>
    <name type="common">Slime mold</name>
    <dbReference type="NCBI Taxonomy" id="5786"/>
    <lineage>
        <taxon>Eukaryota</taxon>
        <taxon>Amoebozoa</taxon>
        <taxon>Evosea</taxon>
        <taxon>Eumycetozoa</taxon>
        <taxon>Dictyostelia</taxon>
        <taxon>Dictyosteliales</taxon>
        <taxon>Dictyosteliaceae</taxon>
        <taxon>Dictyostelium</taxon>
    </lineage>
</organism>
<evidence type="ECO:0000313" key="5">
    <source>
        <dbReference type="Proteomes" id="UP000001064"/>
    </source>
</evidence>
<dbReference type="InterPro" id="IPR015797">
    <property type="entry name" value="NUDIX_hydrolase-like_dom_sf"/>
</dbReference>
<dbReference type="PANTHER" id="PTHR21340">
    <property type="entry name" value="DIADENOSINE 5,5-P1,P4-TETRAPHOSPHATE PYROPHOSPHOHYDROLASE MUTT"/>
    <property type="match status" value="1"/>
</dbReference>
<dbReference type="SUPFAM" id="SSF55811">
    <property type="entry name" value="Nudix"/>
    <property type="match status" value="1"/>
</dbReference>
<keyword evidence="5" id="KW-1185">Reference proteome</keyword>
<evidence type="ECO:0000256" key="2">
    <source>
        <dbReference type="SAM" id="MobiDB-lite"/>
    </source>
</evidence>